<evidence type="ECO:0000256" key="5">
    <source>
        <dbReference type="ARBA" id="ARBA00022643"/>
    </source>
</evidence>
<dbReference type="InterPro" id="IPR036188">
    <property type="entry name" value="FAD/NAD-bd_sf"/>
</dbReference>
<gene>
    <name evidence="12" type="ORF">Q8A70_02850</name>
</gene>
<name>A0ABU0YIT4_9PROT</name>
<organism evidence="12 13">
    <name type="scientific">Dongia sedimenti</name>
    <dbReference type="NCBI Taxonomy" id="3064282"/>
    <lineage>
        <taxon>Bacteria</taxon>
        <taxon>Pseudomonadati</taxon>
        <taxon>Pseudomonadota</taxon>
        <taxon>Alphaproteobacteria</taxon>
        <taxon>Rhodospirillales</taxon>
        <taxon>Dongiaceae</taxon>
        <taxon>Dongia</taxon>
    </lineage>
</organism>
<dbReference type="PANTHER" id="PTHR42917">
    <property type="entry name" value="2,4-DIENOYL-COA REDUCTASE"/>
    <property type="match status" value="1"/>
</dbReference>
<dbReference type="InterPro" id="IPR001155">
    <property type="entry name" value="OxRdtase_FMN_N"/>
</dbReference>
<evidence type="ECO:0000256" key="3">
    <source>
        <dbReference type="ARBA" id="ARBA00011048"/>
    </source>
</evidence>
<dbReference type="Pfam" id="PF00724">
    <property type="entry name" value="Oxidored_FMN"/>
    <property type="match status" value="1"/>
</dbReference>
<evidence type="ECO:0000256" key="6">
    <source>
        <dbReference type="ARBA" id="ARBA00022723"/>
    </source>
</evidence>
<evidence type="ECO:0000256" key="1">
    <source>
        <dbReference type="ARBA" id="ARBA00001917"/>
    </source>
</evidence>
<evidence type="ECO:0000256" key="8">
    <source>
        <dbReference type="ARBA" id="ARBA00023004"/>
    </source>
</evidence>
<keyword evidence="13" id="KW-1185">Reference proteome</keyword>
<feature type="domain" description="NADH:flavin oxidoreductase/NADH oxidase N-terminal" evidence="10">
    <location>
        <begin position="20"/>
        <end position="353"/>
    </location>
</feature>
<keyword evidence="8" id="KW-0408">Iron</keyword>
<keyword evidence="7" id="KW-0560">Oxidoreductase</keyword>
<dbReference type="Gene3D" id="3.50.50.60">
    <property type="entry name" value="FAD/NAD(P)-binding domain"/>
    <property type="match status" value="1"/>
</dbReference>
<keyword evidence="5" id="KW-0288">FMN</keyword>
<dbReference type="Pfam" id="PF07992">
    <property type="entry name" value="Pyr_redox_2"/>
    <property type="match status" value="1"/>
</dbReference>
<dbReference type="PRINTS" id="PR00411">
    <property type="entry name" value="PNDRDTASEI"/>
</dbReference>
<evidence type="ECO:0000313" key="13">
    <source>
        <dbReference type="Proteomes" id="UP001230156"/>
    </source>
</evidence>
<keyword evidence="9" id="KW-0411">Iron-sulfur</keyword>
<dbReference type="InterPro" id="IPR013785">
    <property type="entry name" value="Aldolase_TIM"/>
</dbReference>
<dbReference type="PANTHER" id="PTHR42917:SF2">
    <property type="entry name" value="2,4-DIENOYL-COA REDUCTASE [(2E)-ENOYL-COA-PRODUCING]"/>
    <property type="match status" value="1"/>
</dbReference>
<dbReference type="Gene3D" id="3.20.20.70">
    <property type="entry name" value="Aldolase class I"/>
    <property type="match status" value="1"/>
</dbReference>
<proteinExistence type="inferred from homology"/>
<keyword evidence="4" id="KW-0285">Flavoprotein</keyword>
<keyword evidence="6" id="KW-0479">Metal-binding</keyword>
<comment type="caution">
    <text evidence="12">The sequence shown here is derived from an EMBL/GenBank/DDBJ whole genome shotgun (WGS) entry which is preliminary data.</text>
</comment>
<comment type="cofactor">
    <cofactor evidence="1">
        <name>FMN</name>
        <dbReference type="ChEBI" id="CHEBI:58210"/>
    </cofactor>
</comment>
<sequence length="693" mass="75099">MSQPATTRPAAAASASKDPLLQPFKLRHLNLKNRVISTCHEPAYSEDGLPKERYRLYHVEKAKGGCAMTMIGGSATVDVDSPQAFGNLRAGTDAIIPWFKQLSDAVHAYDCHVMCQITHLGRRTNWNKENWLPVVAPSALREPAHRSFPKVLEDFEIERIIKAYGAGARRCREGGLDGIEIESYGHLFDGFISPATNKRDDNYGGSLENRMRFPMAVLQEIRRQAGSDFILGVRLAIDEDDLEDGIKFAEGLEVARRFQDAGLIDFVNVIKGHIESDEAITHVIPVMGTPAAPHLDMVRKVKETLTVPILHAARIADVATARHAVSSGAVDLIGMTRAHMADPHIVAKVMRGEETRIRPCVGAGYCLDRLYQGGEALCLHNPSTGREATMSHVIAPAARKKRVVVVGAGPAGLEAARVSAARGHQVTLFEAAQHPGGQVTIAAKAPRRKEMIGIIDWLVGEIGHLGVDLRTGVFAEPGDVAALNPDIVVIATGGVPNPGFFPGAEELATTTWDVLSGQVAVGDNVLFYDDEGGIEALSTADFLGTRAKSLEVVTPERLHGVDVGGINYPAFYTSLYRSKVSTTLNLRLKGLRRDGNQIVASFHNDYDKSTVERRVDQVVACHGSLPAEELYFGLKDGSRNRGEIDQAALIECRPQAVATNPAGSYQLFRVGDAVAARNIHAAIYDSLRLCSVF</sequence>
<dbReference type="Proteomes" id="UP001230156">
    <property type="component" value="Unassembled WGS sequence"/>
</dbReference>
<reference evidence="13" key="1">
    <citation type="submission" date="2023-08" db="EMBL/GenBank/DDBJ databases">
        <title>Rhodospirillaceae gen. nov., a novel taxon isolated from the Yangtze River Yuezi River estuary sludge.</title>
        <authorList>
            <person name="Ruan L."/>
        </authorList>
    </citation>
    <scope>NUCLEOTIDE SEQUENCE [LARGE SCALE GENOMIC DNA]</scope>
    <source>
        <strain evidence="13">R-7</strain>
    </source>
</reference>
<evidence type="ECO:0000256" key="2">
    <source>
        <dbReference type="ARBA" id="ARBA00001966"/>
    </source>
</evidence>
<dbReference type="SUPFAM" id="SSF51395">
    <property type="entry name" value="FMN-linked oxidoreductases"/>
    <property type="match status" value="1"/>
</dbReference>
<dbReference type="EMBL" id="JAUYVI010000001">
    <property type="protein sequence ID" value="MDQ7246583.1"/>
    <property type="molecule type" value="Genomic_DNA"/>
</dbReference>
<comment type="cofactor">
    <cofactor evidence="2">
        <name>[4Fe-4S] cluster</name>
        <dbReference type="ChEBI" id="CHEBI:49883"/>
    </cofactor>
</comment>
<dbReference type="CDD" id="cd04734">
    <property type="entry name" value="OYE_like_3_FMN"/>
    <property type="match status" value="1"/>
</dbReference>
<evidence type="ECO:0000259" key="11">
    <source>
        <dbReference type="Pfam" id="PF07992"/>
    </source>
</evidence>
<evidence type="ECO:0000256" key="9">
    <source>
        <dbReference type="ARBA" id="ARBA00023014"/>
    </source>
</evidence>
<evidence type="ECO:0000259" key="10">
    <source>
        <dbReference type="Pfam" id="PF00724"/>
    </source>
</evidence>
<dbReference type="InterPro" id="IPR023753">
    <property type="entry name" value="FAD/NAD-binding_dom"/>
</dbReference>
<accession>A0ABU0YIT4</accession>
<dbReference type="SUPFAM" id="SSF51905">
    <property type="entry name" value="FAD/NAD(P)-binding domain"/>
    <property type="match status" value="1"/>
</dbReference>
<feature type="domain" description="FAD/NAD(P)-binding" evidence="11">
    <location>
        <begin position="402"/>
        <end position="511"/>
    </location>
</feature>
<dbReference type="RefSeq" id="WP_379953974.1">
    <property type="nucleotide sequence ID" value="NZ_JAUYVI010000001.1"/>
</dbReference>
<dbReference type="Gene3D" id="3.40.50.720">
    <property type="entry name" value="NAD(P)-binding Rossmann-like Domain"/>
    <property type="match status" value="1"/>
</dbReference>
<evidence type="ECO:0000313" key="12">
    <source>
        <dbReference type="EMBL" id="MDQ7246583.1"/>
    </source>
</evidence>
<evidence type="ECO:0000256" key="7">
    <source>
        <dbReference type="ARBA" id="ARBA00023002"/>
    </source>
</evidence>
<evidence type="ECO:0000256" key="4">
    <source>
        <dbReference type="ARBA" id="ARBA00022630"/>
    </source>
</evidence>
<protein>
    <submittedName>
        <fullName evidence="12">NADH:flavin oxidoreductase</fullName>
    </submittedName>
</protein>
<dbReference type="InterPro" id="IPR051793">
    <property type="entry name" value="NADH:flavin_oxidoreductase"/>
</dbReference>
<comment type="similarity">
    <text evidence="3">In the N-terminal section; belongs to the NADH:flavin oxidoreductase/NADH oxidase family.</text>
</comment>